<dbReference type="GO" id="GO:0051082">
    <property type="term" value="F:unfolded protein binding"/>
    <property type="evidence" value="ECO:0007669"/>
    <property type="project" value="TreeGrafter"/>
</dbReference>
<dbReference type="SUPFAM" id="SSF58014">
    <property type="entry name" value="Coiled-coil domain of nucleotide exchange factor GrpE"/>
    <property type="match status" value="1"/>
</dbReference>
<dbReference type="AlphaFoldDB" id="M8E293"/>
<dbReference type="PRINTS" id="PR00773">
    <property type="entry name" value="GRPEPROTEIN"/>
</dbReference>
<dbReference type="GO" id="GO:0006457">
    <property type="term" value="P:protein folding"/>
    <property type="evidence" value="ECO:0007669"/>
    <property type="project" value="InterPro"/>
</dbReference>
<dbReference type="SUPFAM" id="SSF51064">
    <property type="entry name" value="Head domain of nucleotide exchange factor GrpE"/>
    <property type="match status" value="1"/>
</dbReference>
<dbReference type="InterPro" id="IPR009012">
    <property type="entry name" value="GrpE_head"/>
</dbReference>
<sequence length="193" mass="22458">MEKEQRTYDETIEQQNEDVQAEQKEDEQVQNEETQEGKDELALANEKIAQLEAKLAEAENRLLRLHADFDNYRRRVRLDMEAAEKYRAQSLVADLLPILDNFERALQVQVEDEKAKSLLQGMEMVYRALIEALKKEGVEAIESVGKPFDPHVHQAVMQVDDQNYEPNTVVEEFQKGYKLKDRVIRPAMVKVNQ</sequence>
<evidence type="ECO:0000256" key="9">
    <source>
        <dbReference type="ARBA" id="ARBA00076414"/>
    </source>
</evidence>
<dbReference type="FunFam" id="3.90.20.20:FF:000002">
    <property type="entry name" value="Protein GrpE"/>
    <property type="match status" value="1"/>
</dbReference>
<dbReference type="EMBL" id="APCD01000001">
    <property type="protein sequence ID" value="EMT47094.1"/>
    <property type="molecule type" value="Genomic_DNA"/>
</dbReference>
<evidence type="ECO:0000256" key="5">
    <source>
        <dbReference type="ARBA" id="ARBA00023016"/>
    </source>
</evidence>
<dbReference type="GO" id="GO:0005737">
    <property type="term" value="C:cytoplasm"/>
    <property type="evidence" value="ECO:0007669"/>
    <property type="project" value="UniProtKB-SubCell"/>
</dbReference>
<organism evidence="14 15">
    <name type="scientific">Anoxybacillus flavithermus AK1</name>
    <dbReference type="NCBI Taxonomy" id="1297581"/>
    <lineage>
        <taxon>Bacteria</taxon>
        <taxon>Bacillati</taxon>
        <taxon>Bacillota</taxon>
        <taxon>Bacilli</taxon>
        <taxon>Bacillales</taxon>
        <taxon>Anoxybacillaceae</taxon>
        <taxon>Anoxybacillus</taxon>
    </lineage>
</organism>
<evidence type="ECO:0000256" key="13">
    <source>
        <dbReference type="SAM" id="MobiDB-lite"/>
    </source>
</evidence>
<keyword evidence="4 10" id="KW-0963">Cytoplasm</keyword>
<reference evidence="14 15" key="2">
    <citation type="journal article" date="2015" name="Genome Announc.">
        <title>Genome Sequence of Anoxybacillus flavithermus Strain AK1, a Thermophile Isolated from a Hot Spring in Saudi Arabia.</title>
        <authorList>
            <person name="Khalil A."/>
            <person name="Sivakumar N."/>
            <person name="Qarawi S."/>
        </authorList>
    </citation>
    <scope>NUCLEOTIDE SEQUENCE [LARGE SCALE GENOMIC DNA]</scope>
    <source>
        <strain evidence="14 15">AK1</strain>
    </source>
</reference>
<dbReference type="Proteomes" id="UP000012085">
    <property type="component" value="Unassembled WGS sequence"/>
</dbReference>
<evidence type="ECO:0000256" key="2">
    <source>
        <dbReference type="ARBA" id="ARBA00009054"/>
    </source>
</evidence>
<dbReference type="InterPro" id="IPR000740">
    <property type="entry name" value="GrpE"/>
</dbReference>
<feature type="compositionally biased region" description="Acidic residues" evidence="13">
    <location>
        <begin position="10"/>
        <end position="20"/>
    </location>
</feature>
<name>M8E293_9BACL</name>
<evidence type="ECO:0000256" key="12">
    <source>
        <dbReference type="RuleBase" id="RU004478"/>
    </source>
</evidence>
<evidence type="ECO:0000256" key="1">
    <source>
        <dbReference type="ARBA" id="ARBA00004496"/>
    </source>
</evidence>
<dbReference type="PATRIC" id="fig|1297581.3.peg.41"/>
<evidence type="ECO:0000313" key="14">
    <source>
        <dbReference type="EMBL" id="EMT47094.1"/>
    </source>
</evidence>
<evidence type="ECO:0000256" key="10">
    <source>
        <dbReference type="HAMAP-Rule" id="MF_01151"/>
    </source>
</evidence>
<keyword evidence="6 10" id="KW-0143">Chaperone</keyword>
<dbReference type="PANTHER" id="PTHR21237:SF23">
    <property type="entry name" value="GRPE PROTEIN HOMOLOG, MITOCHONDRIAL"/>
    <property type="match status" value="1"/>
</dbReference>
<dbReference type="PROSITE" id="PS01071">
    <property type="entry name" value="GRPE"/>
    <property type="match status" value="1"/>
</dbReference>
<dbReference type="CDD" id="cd00446">
    <property type="entry name" value="GrpE"/>
    <property type="match status" value="1"/>
</dbReference>
<dbReference type="Gene3D" id="3.90.20.20">
    <property type="match status" value="1"/>
</dbReference>
<comment type="subunit">
    <text evidence="3 10">Homodimer.</text>
</comment>
<reference evidence="14 15" key="1">
    <citation type="submission" date="2013-03" db="EMBL/GenBank/DDBJ databases">
        <title>Assembly of a new bacterial strain Anoxybacillus flavithermus AK1.</title>
        <authorList>
            <person name="Rajan I."/>
            <person name="PoliReddy D."/>
            <person name="Sugumar T."/>
            <person name="Rathinam K."/>
            <person name="Alqarawi S."/>
            <person name="Khalil A.B."/>
            <person name="Sivakumar N."/>
        </authorList>
    </citation>
    <scope>NUCLEOTIDE SEQUENCE [LARGE SCALE GENOMIC DNA]</scope>
    <source>
        <strain evidence="14 15">AK1</strain>
    </source>
</reference>
<keyword evidence="5 10" id="KW-0346">Stress response</keyword>
<evidence type="ECO:0000256" key="8">
    <source>
        <dbReference type="ARBA" id="ARBA00072274"/>
    </source>
</evidence>
<evidence type="ECO:0000256" key="3">
    <source>
        <dbReference type="ARBA" id="ARBA00011738"/>
    </source>
</evidence>
<gene>
    <name evidence="10" type="primary">grpE</name>
    <name evidence="14" type="ORF">H919_00200</name>
</gene>
<dbReference type="GO" id="GO:0000774">
    <property type="term" value="F:adenyl-nucleotide exchange factor activity"/>
    <property type="evidence" value="ECO:0007669"/>
    <property type="project" value="InterPro"/>
</dbReference>
<protein>
    <recommendedName>
        <fullName evidence="8 10">Protein GrpE</fullName>
    </recommendedName>
    <alternativeName>
        <fullName evidence="9 10">HSP-70 cofactor</fullName>
    </alternativeName>
</protein>
<feature type="region of interest" description="Disordered" evidence="13">
    <location>
        <begin position="1"/>
        <end position="38"/>
    </location>
</feature>
<dbReference type="Gene3D" id="2.30.22.10">
    <property type="entry name" value="Head domain of nucleotide exchange factor GrpE"/>
    <property type="match status" value="1"/>
</dbReference>
<comment type="function">
    <text evidence="7 10 11">Participates actively in the response to hyperosmotic and heat shock by preventing the aggregation of stress-denatured proteins, in association with DnaK and GrpE. It is the nucleotide exchange factor for DnaK and may function as a thermosensor. Unfolded proteins bind initially to DnaJ; upon interaction with the DnaJ-bound protein, DnaK hydrolyzes its bound ATP, resulting in the formation of a stable complex. GrpE releases ADP from DnaK; ATP binding to DnaK triggers the release of the substrate protein, thus completing the reaction cycle. Several rounds of ATP-dependent interactions between DnaJ, DnaK and GrpE are required for fully efficient folding.</text>
</comment>
<evidence type="ECO:0000256" key="6">
    <source>
        <dbReference type="ARBA" id="ARBA00023186"/>
    </source>
</evidence>
<dbReference type="GO" id="GO:0042803">
    <property type="term" value="F:protein homodimerization activity"/>
    <property type="evidence" value="ECO:0007669"/>
    <property type="project" value="InterPro"/>
</dbReference>
<dbReference type="PANTHER" id="PTHR21237">
    <property type="entry name" value="GRPE PROTEIN"/>
    <property type="match status" value="1"/>
</dbReference>
<evidence type="ECO:0000256" key="7">
    <source>
        <dbReference type="ARBA" id="ARBA00053401"/>
    </source>
</evidence>
<dbReference type="InterPro" id="IPR013805">
    <property type="entry name" value="GrpE_CC"/>
</dbReference>
<dbReference type="Pfam" id="PF01025">
    <property type="entry name" value="GrpE"/>
    <property type="match status" value="1"/>
</dbReference>
<dbReference type="NCBIfam" id="NF010738">
    <property type="entry name" value="PRK14140.1"/>
    <property type="match status" value="1"/>
</dbReference>
<dbReference type="HAMAP" id="MF_01151">
    <property type="entry name" value="GrpE"/>
    <property type="match status" value="1"/>
</dbReference>
<evidence type="ECO:0000256" key="4">
    <source>
        <dbReference type="ARBA" id="ARBA00022490"/>
    </source>
</evidence>
<comment type="similarity">
    <text evidence="2 10 12">Belongs to the GrpE family.</text>
</comment>
<dbReference type="FunFam" id="2.30.22.10:FF:000001">
    <property type="entry name" value="Protein GrpE"/>
    <property type="match status" value="1"/>
</dbReference>
<dbReference type="NCBIfam" id="NF010748">
    <property type="entry name" value="PRK14150.1"/>
    <property type="match status" value="1"/>
</dbReference>
<accession>M8E293</accession>
<proteinExistence type="inferred from homology"/>
<comment type="subcellular location">
    <subcellularLocation>
        <location evidence="1 10">Cytoplasm</location>
    </subcellularLocation>
</comment>
<comment type="caution">
    <text evidence="14">The sequence shown here is derived from an EMBL/GenBank/DDBJ whole genome shotgun (WGS) entry which is preliminary data.</text>
</comment>
<evidence type="ECO:0000313" key="15">
    <source>
        <dbReference type="Proteomes" id="UP000012085"/>
    </source>
</evidence>
<dbReference type="GO" id="GO:0051087">
    <property type="term" value="F:protein-folding chaperone binding"/>
    <property type="evidence" value="ECO:0007669"/>
    <property type="project" value="InterPro"/>
</dbReference>
<dbReference type="RefSeq" id="WP_003393888.1">
    <property type="nucleotide sequence ID" value="NZ_APCD01000001.1"/>
</dbReference>
<evidence type="ECO:0000256" key="11">
    <source>
        <dbReference type="RuleBase" id="RU000639"/>
    </source>
</evidence>